<dbReference type="InterPro" id="IPR036641">
    <property type="entry name" value="HPT_dom_sf"/>
</dbReference>
<dbReference type="PROSITE" id="PS50885">
    <property type="entry name" value="HAMP"/>
    <property type="match status" value="1"/>
</dbReference>
<keyword evidence="6" id="KW-0808">Transferase</keyword>
<keyword evidence="10" id="KW-0067">ATP-binding</keyword>
<dbReference type="CDD" id="cd12912">
    <property type="entry name" value="PDC2_MCP_like"/>
    <property type="match status" value="1"/>
</dbReference>
<keyword evidence="4" id="KW-1003">Cell membrane</keyword>
<dbReference type="SUPFAM" id="SSF158472">
    <property type="entry name" value="HAMP domain-like"/>
    <property type="match status" value="1"/>
</dbReference>
<dbReference type="Pfam" id="PF13426">
    <property type="entry name" value="PAS_9"/>
    <property type="match status" value="2"/>
</dbReference>
<dbReference type="InterPro" id="IPR000014">
    <property type="entry name" value="PAS"/>
</dbReference>
<feature type="modified residue" description="4-aspartylphosphate" evidence="15">
    <location>
        <position position="923"/>
    </location>
</feature>
<dbReference type="InterPro" id="IPR036097">
    <property type="entry name" value="HisK_dim/P_sf"/>
</dbReference>
<dbReference type="Pfam" id="PF00072">
    <property type="entry name" value="Response_reg"/>
    <property type="match status" value="1"/>
</dbReference>
<feature type="domain" description="HAMP" evidence="21">
    <location>
        <begin position="301"/>
        <end position="354"/>
    </location>
</feature>
<keyword evidence="12" id="KW-0902">Two-component regulatory system</keyword>
<dbReference type="SUPFAM" id="SSF52172">
    <property type="entry name" value="CheY-like"/>
    <property type="match status" value="2"/>
</dbReference>
<keyword evidence="11 16" id="KW-1133">Transmembrane helix</keyword>
<feature type="domain" description="Response regulatory" evidence="18">
    <location>
        <begin position="872"/>
        <end position="991"/>
    </location>
</feature>
<dbReference type="PROSITE" id="PS50113">
    <property type="entry name" value="PAC"/>
    <property type="match status" value="1"/>
</dbReference>
<feature type="modified residue" description="4-aspartylphosphate" evidence="15">
    <location>
        <position position="1063"/>
    </location>
</feature>
<feature type="domain" description="PAS" evidence="19">
    <location>
        <begin position="352"/>
        <end position="397"/>
    </location>
</feature>
<evidence type="ECO:0000256" key="16">
    <source>
        <dbReference type="SAM" id="Phobius"/>
    </source>
</evidence>
<dbReference type="InterPro" id="IPR003594">
    <property type="entry name" value="HATPase_dom"/>
</dbReference>
<comment type="caution">
    <text evidence="23">The sequence shown here is derived from an EMBL/GenBank/DDBJ whole genome shotgun (WGS) entry which is preliminary data.</text>
</comment>
<dbReference type="Gene3D" id="1.10.287.130">
    <property type="match status" value="1"/>
</dbReference>
<gene>
    <name evidence="23" type="ORF">NV381_21500</name>
</gene>
<dbReference type="SUPFAM" id="SSF55874">
    <property type="entry name" value="ATPase domain of HSP90 chaperone/DNA topoisomerase II/histidine kinase"/>
    <property type="match status" value="1"/>
</dbReference>
<dbReference type="CDD" id="cd00082">
    <property type="entry name" value="HisKA"/>
    <property type="match status" value="1"/>
</dbReference>
<dbReference type="Pfam" id="PF00672">
    <property type="entry name" value="HAMP"/>
    <property type="match status" value="1"/>
</dbReference>
<evidence type="ECO:0000259" key="21">
    <source>
        <dbReference type="PROSITE" id="PS50885"/>
    </source>
</evidence>
<dbReference type="SMART" id="SM00387">
    <property type="entry name" value="HATPase_c"/>
    <property type="match status" value="1"/>
</dbReference>
<keyword evidence="7 16" id="KW-0812">Transmembrane</keyword>
<evidence type="ECO:0000256" key="1">
    <source>
        <dbReference type="ARBA" id="ARBA00000085"/>
    </source>
</evidence>
<dbReference type="Pfam" id="PF02518">
    <property type="entry name" value="HATPase_c"/>
    <property type="match status" value="1"/>
</dbReference>
<organism evidence="23 24">
    <name type="scientific">Paenibacillus radicis</name>
    <name type="common">ex Xue et al. 2023</name>
    <dbReference type="NCBI Taxonomy" id="2972489"/>
    <lineage>
        <taxon>Bacteria</taxon>
        <taxon>Bacillati</taxon>
        <taxon>Bacillota</taxon>
        <taxon>Bacilli</taxon>
        <taxon>Bacillales</taxon>
        <taxon>Paenibacillaceae</taxon>
        <taxon>Paenibacillus</taxon>
    </lineage>
</organism>
<dbReference type="InterPro" id="IPR011006">
    <property type="entry name" value="CheY-like_superfamily"/>
</dbReference>
<dbReference type="CDD" id="cd06225">
    <property type="entry name" value="HAMP"/>
    <property type="match status" value="1"/>
</dbReference>
<dbReference type="InterPro" id="IPR035965">
    <property type="entry name" value="PAS-like_dom_sf"/>
</dbReference>
<feature type="domain" description="Response regulatory" evidence="18">
    <location>
        <begin position="1014"/>
        <end position="1130"/>
    </location>
</feature>
<evidence type="ECO:0000256" key="10">
    <source>
        <dbReference type="ARBA" id="ARBA00022840"/>
    </source>
</evidence>
<evidence type="ECO:0000256" key="14">
    <source>
        <dbReference type="PROSITE-ProRule" id="PRU00110"/>
    </source>
</evidence>
<evidence type="ECO:0000259" key="17">
    <source>
        <dbReference type="PROSITE" id="PS50109"/>
    </source>
</evidence>
<dbReference type="EC" id="2.7.13.3" evidence="3"/>
<evidence type="ECO:0000256" key="13">
    <source>
        <dbReference type="ARBA" id="ARBA00023136"/>
    </source>
</evidence>
<dbReference type="SMART" id="SM00448">
    <property type="entry name" value="REC"/>
    <property type="match status" value="2"/>
</dbReference>
<evidence type="ECO:0000256" key="3">
    <source>
        <dbReference type="ARBA" id="ARBA00012438"/>
    </source>
</evidence>
<dbReference type="CDD" id="cd16922">
    <property type="entry name" value="HATPase_EvgS-ArcB-TorS-like"/>
    <property type="match status" value="1"/>
</dbReference>
<evidence type="ECO:0000259" key="18">
    <source>
        <dbReference type="PROSITE" id="PS50110"/>
    </source>
</evidence>
<dbReference type="SUPFAM" id="SSF47226">
    <property type="entry name" value="Histidine-containing phosphotransfer domain, HPT domain"/>
    <property type="match status" value="1"/>
</dbReference>
<evidence type="ECO:0000313" key="24">
    <source>
        <dbReference type="Proteomes" id="UP001300012"/>
    </source>
</evidence>
<evidence type="ECO:0000256" key="9">
    <source>
        <dbReference type="ARBA" id="ARBA00022777"/>
    </source>
</evidence>
<dbReference type="Pfam" id="PF01627">
    <property type="entry name" value="Hpt"/>
    <property type="match status" value="1"/>
</dbReference>
<dbReference type="SMART" id="SM00388">
    <property type="entry name" value="HisKA"/>
    <property type="match status" value="1"/>
</dbReference>
<dbReference type="SUPFAM" id="SSF55785">
    <property type="entry name" value="PYP-like sensor domain (PAS domain)"/>
    <property type="match status" value="2"/>
</dbReference>
<evidence type="ECO:0000259" key="22">
    <source>
        <dbReference type="PROSITE" id="PS50894"/>
    </source>
</evidence>
<dbReference type="Gene3D" id="3.30.565.10">
    <property type="entry name" value="Histidine kinase-like ATPase, C-terminal domain"/>
    <property type="match status" value="1"/>
</dbReference>
<dbReference type="PROSITE" id="PS50110">
    <property type="entry name" value="RESPONSE_REGULATORY"/>
    <property type="match status" value="2"/>
</dbReference>
<dbReference type="InterPro" id="IPR000700">
    <property type="entry name" value="PAS-assoc_C"/>
</dbReference>
<dbReference type="Gene3D" id="3.40.50.2300">
    <property type="match status" value="2"/>
</dbReference>
<dbReference type="CDD" id="cd00130">
    <property type="entry name" value="PAS"/>
    <property type="match status" value="2"/>
</dbReference>
<evidence type="ECO:0000256" key="8">
    <source>
        <dbReference type="ARBA" id="ARBA00022741"/>
    </source>
</evidence>
<keyword evidence="13 16" id="KW-0472">Membrane</keyword>
<dbReference type="Proteomes" id="UP001300012">
    <property type="component" value="Unassembled WGS sequence"/>
</dbReference>
<evidence type="ECO:0000256" key="7">
    <source>
        <dbReference type="ARBA" id="ARBA00022692"/>
    </source>
</evidence>
<evidence type="ECO:0000259" key="20">
    <source>
        <dbReference type="PROSITE" id="PS50113"/>
    </source>
</evidence>
<dbReference type="InterPro" id="IPR008207">
    <property type="entry name" value="Sig_transdc_His_kin_Hpt_dom"/>
</dbReference>
<evidence type="ECO:0000256" key="15">
    <source>
        <dbReference type="PROSITE-ProRule" id="PRU00169"/>
    </source>
</evidence>
<comment type="catalytic activity">
    <reaction evidence="1">
        <text>ATP + protein L-histidine = ADP + protein N-phospho-L-histidine.</text>
        <dbReference type="EC" id="2.7.13.3"/>
    </reaction>
</comment>
<feature type="modified residue" description="Phosphohistidine" evidence="14">
    <location>
        <position position="1205"/>
    </location>
</feature>
<dbReference type="Gene3D" id="1.20.120.160">
    <property type="entry name" value="HPT domain"/>
    <property type="match status" value="1"/>
</dbReference>
<keyword evidence="8" id="KW-0547">Nucleotide-binding</keyword>
<dbReference type="RefSeq" id="WP_258215333.1">
    <property type="nucleotide sequence ID" value="NZ_JANQBD010000016.1"/>
</dbReference>
<dbReference type="InterPro" id="IPR001789">
    <property type="entry name" value="Sig_transdc_resp-reg_receiver"/>
</dbReference>
<dbReference type="Pfam" id="PF00512">
    <property type="entry name" value="HisKA"/>
    <property type="match status" value="1"/>
</dbReference>
<dbReference type="InterPro" id="IPR036890">
    <property type="entry name" value="HATPase_C_sf"/>
</dbReference>
<dbReference type="CDD" id="cd17546">
    <property type="entry name" value="REC_hyHK_CKI1_RcsC-like"/>
    <property type="match status" value="1"/>
</dbReference>
<feature type="domain" description="Histidine kinase" evidence="17">
    <location>
        <begin position="632"/>
        <end position="853"/>
    </location>
</feature>
<dbReference type="InterPro" id="IPR003661">
    <property type="entry name" value="HisK_dim/P_dom"/>
</dbReference>
<dbReference type="PANTHER" id="PTHR45339">
    <property type="entry name" value="HYBRID SIGNAL TRANSDUCTION HISTIDINE KINASE J"/>
    <property type="match status" value="1"/>
</dbReference>
<dbReference type="SUPFAM" id="SSF47384">
    <property type="entry name" value="Homodimeric domain of signal transducing histidine kinase"/>
    <property type="match status" value="1"/>
</dbReference>
<name>A0ABT1YP44_9BACL</name>
<evidence type="ECO:0000259" key="19">
    <source>
        <dbReference type="PROSITE" id="PS50112"/>
    </source>
</evidence>
<evidence type="ECO:0000256" key="12">
    <source>
        <dbReference type="ARBA" id="ARBA00023012"/>
    </source>
</evidence>
<protein>
    <recommendedName>
        <fullName evidence="3">histidine kinase</fullName>
        <ecNumber evidence="3">2.7.13.3</ecNumber>
    </recommendedName>
</protein>
<dbReference type="SMART" id="SM00304">
    <property type="entry name" value="HAMP"/>
    <property type="match status" value="1"/>
</dbReference>
<feature type="transmembrane region" description="Helical" evidence="16">
    <location>
        <begin position="276"/>
        <end position="299"/>
    </location>
</feature>
<keyword evidence="9" id="KW-0418">Kinase</keyword>
<sequence length="1274" mass="142005">MANSLRIKWVLLLVAITTICLSIVGTVNYSLAKEKMISYIQQQNLTAVQDSSKRLNDWLNLRYAEAKVISRTNIMKKGTLEEKLDYLRQEVVYSDNIYFSAGISDLQGNLNLTNGDTVNIAGDINFQIARNGQGKISDPFFRKTTHEYIFTILLPVWDDSGSMICLMEIVLDAQNVFSEQLKTDDPNLKERVTLMHTDSTVLFSGNKELVLKRNYLRDFPELGPAYKEIIDKGSGFQTINFEGIPLLLFYSKVANSPWYLLLNIPQSSLNKPLESLFFSTVGLIALMELVLASLIYYVFNHMIIRRIHELLIVTEAVAGGNLSVAAIETKSRDELGLLSLSVNEMTQNLRDLFEPFESFVETNQLAMIVLDKEFQVVSLNATAEKMLGYRAREVVQQETPLLWHDPVQLRERAAAYSVDLGISVEPGCSVLAAKPLRKIEMDQDWTFIRSNGSRLPVSLNVSLMTHPDGSLKGFVMLARDMSPFIQATETSNRLLHILDAAQDFIASFDLKGNMFYINAAGKRLLGIEILDEDSRLIGNYLQTEMSIQLAEGLVIAQKLGHWEGETEFVTQSGGCIITSQVIVAHKPSDGGDVFFSTIVRDIMEQKHIQSELLQAKEAADSANQAKSMFLASMSHEIRTPLNGITGLSYLMQQTKLTDIQRDYQSKISSSAQTLLQVINDILDFSKIEANKLTLEKASFQLDESIRKLNSTLSVLLGHKPIDMIIRIEGEMPAVLIGDTLRLEQILLNLISNAIKFTDSGHVALLIRIVEHKNGEAAIRFSVTDTGIGMTPEQMKLLLQPFMQADQSTSRKFGGTGLGLIISKNMIEMMGGTLSIESEPGIGSSFTFTIRFISPNPSRKHLFPLAKSQDDFRVLIVEDSQELRTSLSMMVSSLSLQAESSASWTHALNRLEWEPSPVHALLLDMEAGDMYGEETWLQMKQAANRREALTIIYTTLAGRDALQRLPDNQRPDAILVKPVSRLELYHSIAALQVRYKEGSPVQPKLPGPLRPLTGHILLIEDQAINQTVAIAMLEALGVSVTVASHGLEALELLPMHNFDLILTDIHMPELDGIATTEQIRLNERYAHTPIIALTADVTNAQHEQCLRVGMNGVLTKPLELDLLAAALSEWLPQQPSPSAAPIETNYDSLPELKGIDIQEAVRRLDGRIEIIVKLLALFRKEHDQTASKLLHYINEGQFIEAKRLSHSLRGAASNLGMKKVFATASALELSIDEADSLHFVPLCNELEIRLQEVFSSIDKKTSIEALRGWALSKHS</sequence>
<evidence type="ECO:0000256" key="2">
    <source>
        <dbReference type="ARBA" id="ARBA00004651"/>
    </source>
</evidence>
<dbReference type="PROSITE" id="PS50112">
    <property type="entry name" value="PAS"/>
    <property type="match status" value="2"/>
</dbReference>
<dbReference type="PROSITE" id="PS50894">
    <property type="entry name" value="HPT"/>
    <property type="match status" value="1"/>
</dbReference>
<keyword evidence="5 15" id="KW-0597">Phosphoprotein</keyword>
<accession>A0ABT1YP44</accession>
<dbReference type="Gene3D" id="3.30.450.20">
    <property type="entry name" value="PAS domain"/>
    <property type="match status" value="4"/>
</dbReference>
<evidence type="ECO:0000256" key="4">
    <source>
        <dbReference type="ARBA" id="ARBA00022475"/>
    </source>
</evidence>
<evidence type="ECO:0000256" key="6">
    <source>
        <dbReference type="ARBA" id="ARBA00022679"/>
    </source>
</evidence>
<feature type="domain" description="PAS" evidence="19">
    <location>
        <begin position="490"/>
        <end position="528"/>
    </location>
</feature>
<dbReference type="NCBIfam" id="TIGR00229">
    <property type="entry name" value="sensory_box"/>
    <property type="match status" value="2"/>
</dbReference>
<keyword evidence="24" id="KW-1185">Reference proteome</keyword>
<dbReference type="Gene3D" id="1.10.8.500">
    <property type="entry name" value="HAMP domain in histidine kinase"/>
    <property type="match status" value="1"/>
</dbReference>
<dbReference type="InterPro" id="IPR005467">
    <property type="entry name" value="His_kinase_dom"/>
</dbReference>
<feature type="domain" description="HPt" evidence="22">
    <location>
        <begin position="1166"/>
        <end position="1266"/>
    </location>
</feature>
<evidence type="ECO:0000256" key="5">
    <source>
        <dbReference type="ARBA" id="ARBA00022553"/>
    </source>
</evidence>
<dbReference type="SMART" id="SM00091">
    <property type="entry name" value="PAS"/>
    <property type="match status" value="2"/>
</dbReference>
<dbReference type="InterPro" id="IPR004358">
    <property type="entry name" value="Sig_transdc_His_kin-like_C"/>
</dbReference>
<dbReference type="PROSITE" id="PS50109">
    <property type="entry name" value="HIS_KIN"/>
    <property type="match status" value="1"/>
</dbReference>
<proteinExistence type="predicted"/>
<evidence type="ECO:0000313" key="23">
    <source>
        <dbReference type="EMBL" id="MCR8633765.1"/>
    </source>
</evidence>
<dbReference type="PRINTS" id="PR00344">
    <property type="entry name" value="BCTRLSENSOR"/>
</dbReference>
<dbReference type="InterPro" id="IPR003660">
    <property type="entry name" value="HAMP_dom"/>
</dbReference>
<dbReference type="PANTHER" id="PTHR45339:SF1">
    <property type="entry name" value="HYBRID SIGNAL TRANSDUCTION HISTIDINE KINASE J"/>
    <property type="match status" value="1"/>
</dbReference>
<reference evidence="23 24" key="1">
    <citation type="submission" date="2022-08" db="EMBL/GenBank/DDBJ databases">
        <title>Paenibacillus endoradicis sp. nov., Paenibacillus radicibacter sp. nov and Paenibacillus pararadicis sp. nov., three cold-adapted plant growth-promoting bacteria isolated from root of Larix gmelinii in Great Khingan.</title>
        <authorList>
            <person name="Xue H."/>
        </authorList>
    </citation>
    <scope>NUCLEOTIDE SEQUENCE [LARGE SCALE GENOMIC DNA]</scope>
    <source>
        <strain evidence="23 24">N5-1-1-5</strain>
    </source>
</reference>
<comment type="subcellular location">
    <subcellularLocation>
        <location evidence="2">Cell membrane</location>
        <topology evidence="2">Multi-pass membrane protein</topology>
    </subcellularLocation>
</comment>
<dbReference type="EMBL" id="JANQBD010000016">
    <property type="protein sequence ID" value="MCR8633765.1"/>
    <property type="molecule type" value="Genomic_DNA"/>
</dbReference>
<feature type="domain" description="PAC" evidence="20">
    <location>
        <begin position="441"/>
        <end position="493"/>
    </location>
</feature>
<evidence type="ECO:0000256" key="11">
    <source>
        <dbReference type="ARBA" id="ARBA00022989"/>
    </source>
</evidence>